<dbReference type="GeneID" id="92085357"/>
<organism evidence="2 3">
    <name type="scientific">Apiospora phragmitis</name>
    <dbReference type="NCBI Taxonomy" id="2905665"/>
    <lineage>
        <taxon>Eukaryota</taxon>
        <taxon>Fungi</taxon>
        <taxon>Dikarya</taxon>
        <taxon>Ascomycota</taxon>
        <taxon>Pezizomycotina</taxon>
        <taxon>Sordariomycetes</taxon>
        <taxon>Xylariomycetidae</taxon>
        <taxon>Amphisphaeriales</taxon>
        <taxon>Apiosporaceae</taxon>
        <taxon>Apiospora</taxon>
    </lineage>
</organism>
<gene>
    <name evidence="2" type="ORF">PG994_000885</name>
</gene>
<evidence type="ECO:0000313" key="2">
    <source>
        <dbReference type="EMBL" id="KAK8085911.1"/>
    </source>
</evidence>
<accession>A0ABR1WS43</accession>
<reference evidence="2 3" key="1">
    <citation type="submission" date="2023-01" db="EMBL/GenBank/DDBJ databases">
        <title>Analysis of 21 Apiospora genomes using comparative genomics revels a genus with tremendous synthesis potential of carbohydrate active enzymes and secondary metabolites.</title>
        <authorList>
            <person name="Sorensen T."/>
        </authorList>
    </citation>
    <scope>NUCLEOTIDE SEQUENCE [LARGE SCALE GENOMIC DNA]</scope>
    <source>
        <strain evidence="2 3">CBS 135458</strain>
    </source>
</reference>
<evidence type="ECO:0000313" key="3">
    <source>
        <dbReference type="Proteomes" id="UP001480595"/>
    </source>
</evidence>
<comment type="caution">
    <text evidence="2">The sequence shown here is derived from an EMBL/GenBank/DDBJ whole genome shotgun (WGS) entry which is preliminary data.</text>
</comment>
<dbReference type="Proteomes" id="UP001480595">
    <property type="component" value="Unassembled WGS sequence"/>
</dbReference>
<feature type="chain" id="PRO_5045047948" evidence="1">
    <location>
        <begin position="20"/>
        <end position="73"/>
    </location>
</feature>
<protein>
    <submittedName>
        <fullName evidence="2">Uncharacterized protein</fullName>
    </submittedName>
</protein>
<dbReference type="EMBL" id="JAQQWL010000002">
    <property type="protein sequence ID" value="KAK8085911.1"/>
    <property type="molecule type" value="Genomic_DNA"/>
</dbReference>
<name>A0ABR1WS43_9PEZI</name>
<feature type="signal peptide" evidence="1">
    <location>
        <begin position="1"/>
        <end position="19"/>
    </location>
</feature>
<keyword evidence="3" id="KW-1185">Reference proteome</keyword>
<proteinExistence type="predicted"/>
<sequence length="73" mass="7352">MQITKLVIAAIASASAMHALPASGTTNAKIEDKRATQADYDGTAQSGGGDGKTCRVHDFGNGNAYAICPGRAG</sequence>
<evidence type="ECO:0000256" key="1">
    <source>
        <dbReference type="SAM" id="SignalP"/>
    </source>
</evidence>
<dbReference type="RefSeq" id="XP_066720435.1">
    <property type="nucleotide sequence ID" value="XM_066852294.1"/>
</dbReference>
<keyword evidence="1" id="KW-0732">Signal</keyword>